<comment type="pathway">
    <text evidence="1 7">Cofactor biosynthesis; thiamine diphosphate biosynthesis; thiamine diphosphate from thiamine: step 1/1.</text>
</comment>
<dbReference type="RefSeq" id="XP_018003288.1">
    <property type="nucleotide sequence ID" value="XM_018147233.1"/>
</dbReference>
<evidence type="ECO:0000256" key="4">
    <source>
        <dbReference type="ARBA" id="ARBA00022741"/>
    </source>
</evidence>
<dbReference type="AlphaFoldDB" id="A0A0N1P0I0"/>
<dbReference type="OrthoDB" id="25149at2759"/>
<dbReference type="Gene3D" id="3.40.50.10240">
    <property type="entry name" value="Thiamin pyrophosphokinase, catalytic domain"/>
    <property type="match status" value="1"/>
</dbReference>
<gene>
    <name evidence="9" type="ORF">AB675_6908</name>
</gene>
<dbReference type="InterPro" id="IPR016966">
    <property type="entry name" value="Thiamin_pyrophosphokinase_euk"/>
</dbReference>
<dbReference type="STRING" id="1664694.A0A0N1P0I0"/>
<keyword evidence="5 7" id="KW-0418">Kinase</keyword>
<organism evidence="9 10">
    <name type="scientific">Cyphellophora attinorum</name>
    <dbReference type="NCBI Taxonomy" id="1664694"/>
    <lineage>
        <taxon>Eukaryota</taxon>
        <taxon>Fungi</taxon>
        <taxon>Dikarya</taxon>
        <taxon>Ascomycota</taxon>
        <taxon>Pezizomycotina</taxon>
        <taxon>Eurotiomycetes</taxon>
        <taxon>Chaetothyriomycetidae</taxon>
        <taxon>Chaetothyriales</taxon>
        <taxon>Cyphellophoraceae</taxon>
        <taxon>Cyphellophora</taxon>
    </lineage>
</organism>
<comment type="similarity">
    <text evidence="2 7">Belongs to the thiamine pyrophosphokinase family.</text>
</comment>
<dbReference type="EMBL" id="LFJN01000005">
    <property type="protein sequence ID" value="KPI43325.1"/>
    <property type="molecule type" value="Genomic_DNA"/>
</dbReference>
<proteinExistence type="inferred from homology"/>
<evidence type="ECO:0000256" key="7">
    <source>
        <dbReference type="PIRNR" id="PIRNR031057"/>
    </source>
</evidence>
<accession>A0A0N1P0I0</accession>
<evidence type="ECO:0000256" key="6">
    <source>
        <dbReference type="ARBA" id="ARBA00022840"/>
    </source>
</evidence>
<dbReference type="GO" id="GO:0006772">
    <property type="term" value="P:thiamine metabolic process"/>
    <property type="evidence" value="ECO:0007669"/>
    <property type="project" value="InterPro"/>
</dbReference>
<dbReference type="GO" id="GO:0016301">
    <property type="term" value="F:kinase activity"/>
    <property type="evidence" value="ECO:0007669"/>
    <property type="project" value="UniProtKB-UniRule"/>
</dbReference>
<dbReference type="Pfam" id="PF04263">
    <property type="entry name" value="TPK_catalytic"/>
    <property type="match status" value="1"/>
</dbReference>
<dbReference type="InterPro" id="IPR007371">
    <property type="entry name" value="TPK_catalytic"/>
</dbReference>
<feature type="domain" description="Thiamin pyrophosphokinase thiamin-binding" evidence="8">
    <location>
        <begin position="180"/>
        <end position="247"/>
    </location>
</feature>
<dbReference type="GO" id="GO:0030975">
    <property type="term" value="F:thiamine binding"/>
    <property type="evidence" value="ECO:0007669"/>
    <property type="project" value="UniProtKB-UniRule"/>
</dbReference>
<dbReference type="PANTHER" id="PTHR13622:SF8">
    <property type="entry name" value="THIAMIN PYROPHOSPHOKINASE 1"/>
    <property type="match status" value="1"/>
</dbReference>
<evidence type="ECO:0000256" key="2">
    <source>
        <dbReference type="ARBA" id="ARBA00006785"/>
    </source>
</evidence>
<dbReference type="Proteomes" id="UP000038010">
    <property type="component" value="Unassembled WGS sequence"/>
</dbReference>
<dbReference type="GO" id="GO:0005524">
    <property type="term" value="F:ATP binding"/>
    <property type="evidence" value="ECO:0007669"/>
    <property type="project" value="UniProtKB-UniRule"/>
</dbReference>
<dbReference type="InterPro" id="IPR006282">
    <property type="entry name" value="Thi_PPkinase"/>
</dbReference>
<evidence type="ECO:0000256" key="5">
    <source>
        <dbReference type="ARBA" id="ARBA00022777"/>
    </source>
</evidence>
<dbReference type="InterPro" id="IPR007373">
    <property type="entry name" value="Thiamin_PyroPKinase_B1-bd"/>
</dbReference>
<keyword evidence="3 7" id="KW-0808">Transferase</keyword>
<dbReference type="GeneID" id="28739112"/>
<dbReference type="EC" id="2.7.6.2" evidence="7"/>
<sequence length="261" mass="28885">MTNTYWRPSSLLGNRNGPAADPAYAVLVLNQPINENAFKSTVEGASMLVCADAGADRLRNLRTDQNWRRPDAIVGDLDSVTPETITYYRGKGVTIVKEPDQYSTDFTKALRWIEQEWIQRTEHLDIPPLDVVVLGGLGGRVDQGFSQIHHLYLAHNDTSLLSGRIYLLSEQSLTFVLGEGPNTIDIEPGYFAENVGIIPILGRCHLTTRGLEWDVENWPTDFGGQMSTSNHIRASTIEISFTGPRPLFTLELTALLTATGS</sequence>
<evidence type="ECO:0000256" key="1">
    <source>
        <dbReference type="ARBA" id="ARBA00005078"/>
    </source>
</evidence>
<dbReference type="CDD" id="cd07995">
    <property type="entry name" value="TPK"/>
    <property type="match status" value="1"/>
</dbReference>
<dbReference type="InterPro" id="IPR036759">
    <property type="entry name" value="TPK_catalytic_sf"/>
</dbReference>
<dbReference type="GO" id="GO:0004788">
    <property type="term" value="F:thiamine diphosphokinase activity"/>
    <property type="evidence" value="ECO:0007669"/>
    <property type="project" value="UniProtKB-UniRule"/>
</dbReference>
<dbReference type="Pfam" id="PF04265">
    <property type="entry name" value="TPK_B1_binding"/>
    <property type="match status" value="1"/>
</dbReference>
<protein>
    <recommendedName>
        <fullName evidence="7">Thiamine pyrophosphokinase</fullName>
        <ecNumber evidence="7">2.7.6.2</ecNumber>
    </recommendedName>
</protein>
<reference evidence="9 10" key="1">
    <citation type="submission" date="2015-06" db="EMBL/GenBank/DDBJ databases">
        <title>Draft genome of the ant-associated black yeast Phialophora attae CBS 131958.</title>
        <authorList>
            <person name="Moreno L.F."/>
            <person name="Stielow B.J."/>
            <person name="de Hoog S."/>
            <person name="Vicente V.A."/>
            <person name="Weiss V.A."/>
            <person name="de Vries M."/>
            <person name="Cruz L.M."/>
            <person name="Souza E.M."/>
        </authorList>
    </citation>
    <scope>NUCLEOTIDE SEQUENCE [LARGE SCALE GENOMIC DNA]</scope>
    <source>
        <strain evidence="9 10">CBS 131958</strain>
    </source>
</reference>
<dbReference type="UniPathway" id="UPA00060">
    <property type="reaction ID" value="UER00597"/>
</dbReference>
<comment type="caution">
    <text evidence="9">The sequence shown here is derived from an EMBL/GenBank/DDBJ whole genome shotgun (WGS) entry which is preliminary data.</text>
</comment>
<name>A0A0N1P0I0_9EURO</name>
<evidence type="ECO:0000259" key="8">
    <source>
        <dbReference type="SMART" id="SM00983"/>
    </source>
</evidence>
<evidence type="ECO:0000256" key="3">
    <source>
        <dbReference type="ARBA" id="ARBA00022679"/>
    </source>
</evidence>
<dbReference type="PIRSF" id="PIRSF031057">
    <property type="entry name" value="Thiamin_pyrophosphokinase"/>
    <property type="match status" value="1"/>
</dbReference>
<dbReference type="SUPFAM" id="SSF63862">
    <property type="entry name" value="Thiamin pyrophosphokinase, substrate-binding domain"/>
    <property type="match status" value="1"/>
</dbReference>
<dbReference type="GO" id="GO:0009229">
    <property type="term" value="P:thiamine diphosphate biosynthetic process"/>
    <property type="evidence" value="ECO:0007669"/>
    <property type="project" value="UniProtKB-UniRule"/>
</dbReference>
<dbReference type="InterPro" id="IPR036371">
    <property type="entry name" value="TPK_B1-bd_sf"/>
</dbReference>
<dbReference type="PANTHER" id="PTHR13622">
    <property type="entry name" value="THIAMIN PYROPHOSPHOKINASE"/>
    <property type="match status" value="1"/>
</dbReference>
<keyword evidence="10" id="KW-1185">Reference proteome</keyword>
<evidence type="ECO:0000313" key="9">
    <source>
        <dbReference type="EMBL" id="KPI43325.1"/>
    </source>
</evidence>
<dbReference type="SMART" id="SM00983">
    <property type="entry name" value="TPK_B1_binding"/>
    <property type="match status" value="1"/>
</dbReference>
<dbReference type="SUPFAM" id="SSF63999">
    <property type="entry name" value="Thiamin pyrophosphokinase, catalytic domain"/>
    <property type="match status" value="1"/>
</dbReference>
<dbReference type="VEuPathDB" id="FungiDB:AB675_6908"/>
<dbReference type="NCBIfam" id="TIGR01378">
    <property type="entry name" value="thi_PPkinase"/>
    <property type="match status" value="1"/>
</dbReference>
<evidence type="ECO:0000313" key="10">
    <source>
        <dbReference type="Proteomes" id="UP000038010"/>
    </source>
</evidence>
<comment type="catalytic activity">
    <reaction evidence="7">
        <text>thiamine + ATP = thiamine diphosphate + AMP + H(+)</text>
        <dbReference type="Rhea" id="RHEA:11576"/>
        <dbReference type="ChEBI" id="CHEBI:15378"/>
        <dbReference type="ChEBI" id="CHEBI:18385"/>
        <dbReference type="ChEBI" id="CHEBI:30616"/>
        <dbReference type="ChEBI" id="CHEBI:58937"/>
        <dbReference type="ChEBI" id="CHEBI:456215"/>
    </reaction>
</comment>
<keyword evidence="4 7" id="KW-0547">Nucleotide-binding</keyword>
<keyword evidence="6 7" id="KW-0067">ATP-binding</keyword>